<name>F0RUS5_SPHGB</name>
<feature type="transmembrane region" description="Helical" evidence="1">
    <location>
        <begin position="62"/>
        <end position="84"/>
    </location>
</feature>
<accession>F0RUS5</accession>
<dbReference type="EMBL" id="CP002541">
    <property type="protein sequence ID" value="ADY12503.1"/>
    <property type="molecule type" value="Genomic_DNA"/>
</dbReference>
<dbReference type="Proteomes" id="UP000008466">
    <property type="component" value="Chromosome"/>
</dbReference>
<keyword evidence="3" id="KW-1185">Reference proteome</keyword>
<feature type="transmembrane region" description="Helical" evidence="1">
    <location>
        <begin position="138"/>
        <end position="160"/>
    </location>
</feature>
<feature type="transmembrane region" description="Helical" evidence="1">
    <location>
        <begin position="21"/>
        <end position="42"/>
    </location>
</feature>
<dbReference type="GO" id="GO:0140359">
    <property type="term" value="F:ABC-type transporter activity"/>
    <property type="evidence" value="ECO:0007669"/>
    <property type="project" value="InterPro"/>
</dbReference>
<dbReference type="KEGG" id="sbu:SpiBuddy_0676"/>
<keyword evidence="1" id="KW-0472">Membrane</keyword>
<organism evidence="2 3">
    <name type="scientific">Sphaerochaeta globosa (strain ATCC BAA-1886 / DSM 22777 / Buddy)</name>
    <name type="common">Spirochaeta sp. (strain Buddy)</name>
    <dbReference type="NCBI Taxonomy" id="158189"/>
    <lineage>
        <taxon>Bacteria</taxon>
        <taxon>Pseudomonadati</taxon>
        <taxon>Spirochaetota</taxon>
        <taxon>Spirochaetia</taxon>
        <taxon>Spirochaetales</taxon>
        <taxon>Sphaerochaetaceae</taxon>
        <taxon>Sphaerochaeta</taxon>
    </lineage>
</organism>
<evidence type="ECO:0000256" key="1">
    <source>
        <dbReference type="SAM" id="Phobius"/>
    </source>
</evidence>
<protein>
    <submittedName>
        <fullName evidence="2">Uncharacterized protein</fullName>
    </submittedName>
</protein>
<keyword evidence="1" id="KW-1133">Transmembrane helix</keyword>
<feature type="transmembrane region" description="Helical" evidence="1">
    <location>
        <begin position="105"/>
        <end position="126"/>
    </location>
</feature>
<keyword evidence="1" id="KW-0812">Transmembrane</keyword>
<feature type="transmembrane region" description="Helical" evidence="1">
    <location>
        <begin position="213"/>
        <end position="229"/>
    </location>
</feature>
<dbReference type="RefSeq" id="WP_013606356.1">
    <property type="nucleotide sequence ID" value="NC_015152.1"/>
</dbReference>
<proteinExistence type="predicted"/>
<dbReference type="GO" id="GO:0016020">
    <property type="term" value="C:membrane"/>
    <property type="evidence" value="ECO:0007669"/>
    <property type="project" value="UniProtKB-SubCell"/>
</dbReference>
<reference evidence="3" key="1">
    <citation type="submission" date="2011-02" db="EMBL/GenBank/DDBJ databases">
        <title>Complete sequence of Spirochaeta sp. Buddy.</title>
        <authorList>
            <person name="Lucas S."/>
            <person name="Copeland A."/>
            <person name="Lapidus A."/>
            <person name="Cheng J.-F."/>
            <person name="Goodwin L."/>
            <person name="Pitluck S."/>
            <person name="Zeytun A."/>
            <person name="Detter J.C."/>
            <person name="Han C."/>
            <person name="Tapia R."/>
            <person name="Land M."/>
            <person name="Hauser L."/>
            <person name="Kyrpides N."/>
            <person name="Ivanova N."/>
            <person name="Mikhailova N."/>
            <person name="Pagani I."/>
            <person name="Ritalahti K.M."/>
            <person name="Loeffler F.E."/>
            <person name="Woyke T."/>
        </authorList>
    </citation>
    <scope>NUCLEOTIDE SEQUENCE [LARGE SCALE GENOMIC DNA]</scope>
    <source>
        <strain evidence="3">ATCC BAA-1886 / DSM 22777 / Buddy</strain>
    </source>
</reference>
<sequence>MKTILVSFVMVLRQILSDGMLVAVSLASVLAGIFFKIAIPILEKNLCIYFAASSILQPYYRLFDLLLILLAPYMLCFACAMVMLDEHEQNLSQYLWVTPLQTHGYLVSRLGLTAGFASLVSMLLIAAFRLTPWNLPSLIGTSVLAAICGFAVSLFLFAFSRNKVEGMAMGKLSGLFLMGLPVPFFLHSSWQYVFSPLPSYWLARYALQGSPSWFFASLATSVVGVIVLYRKVLEKLV</sequence>
<feature type="transmembrane region" description="Helical" evidence="1">
    <location>
        <begin position="172"/>
        <end position="193"/>
    </location>
</feature>
<evidence type="ECO:0000313" key="3">
    <source>
        <dbReference type="Proteomes" id="UP000008466"/>
    </source>
</evidence>
<dbReference type="eggNOG" id="ENOG50303AS">
    <property type="taxonomic scope" value="Bacteria"/>
</dbReference>
<evidence type="ECO:0000313" key="2">
    <source>
        <dbReference type="EMBL" id="ADY12503.1"/>
    </source>
</evidence>
<gene>
    <name evidence="2" type="ordered locus">SpiBuddy_0676</name>
</gene>
<dbReference type="HOGENOM" id="CLU_098655_1_0_12"/>
<dbReference type="STRING" id="158189.SpiBuddy_0676"/>
<dbReference type="AlphaFoldDB" id="F0RUS5"/>